<dbReference type="Proteomes" id="UP000394068">
    <property type="component" value="Unassembled WGS sequence"/>
</dbReference>
<dbReference type="InterPro" id="IPR009732">
    <property type="entry name" value="DUF1304"/>
</dbReference>
<feature type="transmembrane region" description="Helical" evidence="1">
    <location>
        <begin position="56"/>
        <end position="73"/>
    </location>
</feature>
<dbReference type="AlphaFoldDB" id="A0A4U9YJ42"/>
<evidence type="ECO:0000313" key="2">
    <source>
        <dbReference type="EMBL" id="VTS26698.1"/>
    </source>
</evidence>
<protein>
    <submittedName>
        <fullName evidence="2">Membrane protein</fullName>
    </submittedName>
</protein>
<dbReference type="RefSeq" id="WP_077323533.1">
    <property type="nucleotide sequence ID" value="NZ_CABEHT010000001.1"/>
</dbReference>
<keyword evidence="1" id="KW-0472">Membrane</keyword>
<evidence type="ECO:0000313" key="3">
    <source>
        <dbReference type="Proteomes" id="UP000394068"/>
    </source>
</evidence>
<evidence type="ECO:0000256" key="1">
    <source>
        <dbReference type="SAM" id="Phobius"/>
    </source>
</evidence>
<dbReference type="EMBL" id="CABEHT010000001">
    <property type="protein sequence ID" value="VTS26698.1"/>
    <property type="molecule type" value="Genomic_DNA"/>
</dbReference>
<dbReference type="PANTHER" id="PTHR38446:SF1">
    <property type="entry name" value="BLL0914 PROTEIN"/>
    <property type="match status" value="1"/>
</dbReference>
<gene>
    <name evidence="2" type="ORF">NCTC5386_02132</name>
</gene>
<proteinExistence type="predicted"/>
<feature type="transmembrane region" description="Helical" evidence="1">
    <location>
        <begin position="78"/>
        <end position="95"/>
    </location>
</feature>
<dbReference type="PANTHER" id="PTHR38446">
    <property type="entry name" value="BLL0914 PROTEIN"/>
    <property type="match status" value="1"/>
</dbReference>
<keyword evidence="1" id="KW-0812">Transmembrane</keyword>
<reference evidence="2 3" key="1">
    <citation type="submission" date="2019-05" db="EMBL/GenBank/DDBJ databases">
        <authorList>
            <consortium name="Pathogen Informatics"/>
        </authorList>
    </citation>
    <scope>NUCLEOTIDE SEQUENCE [LARGE SCALE GENOMIC DNA]</scope>
    <source>
        <strain evidence="2 3">NCTC5386</strain>
    </source>
</reference>
<sequence>MSFLTLLLSTLTACEQLYIMYLETFATTSVTTQKVFQLTQAELKDKTIVNLFKNQGVYNGVIAFLLLYGIFILPNSEIVALYLINVIAVAIYGAISIDKKILFKQGSLAILALVSMIL</sequence>
<name>A0A4U9YJ42_9STRE</name>
<organism evidence="2 3">
    <name type="scientific">Streptococcus pseudoporcinus</name>
    <dbReference type="NCBI Taxonomy" id="361101"/>
    <lineage>
        <taxon>Bacteria</taxon>
        <taxon>Bacillati</taxon>
        <taxon>Bacillota</taxon>
        <taxon>Bacilli</taxon>
        <taxon>Lactobacillales</taxon>
        <taxon>Streptococcaceae</taxon>
        <taxon>Streptococcus</taxon>
    </lineage>
</organism>
<keyword evidence="1" id="KW-1133">Transmembrane helix</keyword>
<accession>A0A4U9YJ42</accession>
<dbReference type="Pfam" id="PF06993">
    <property type="entry name" value="DUF1304"/>
    <property type="match status" value="1"/>
</dbReference>